<dbReference type="InterPro" id="IPR011990">
    <property type="entry name" value="TPR-like_helical_dom_sf"/>
</dbReference>
<feature type="signal peptide" evidence="1">
    <location>
        <begin position="1"/>
        <end position="25"/>
    </location>
</feature>
<dbReference type="SMART" id="SM00671">
    <property type="entry name" value="SEL1"/>
    <property type="match status" value="4"/>
</dbReference>
<dbReference type="Pfam" id="PF08238">
    <property type="entry name" value="Sel1"/>
    <property type="match status" value="4"/>
</dbReference>
<dbReference type="RefSeq" id="WP_006014111.1">
    <property type="nucleotide sequence ID" value="NZ_AUAV01000008.1"/>
</dbReference>
<dbReference type="InterPro" id="IPR050767">
    <property type="entry name" value="Sel1_AlgK"/>
</dbReference>
<dbReference type="Proteomes" id="UP000006251">
    <property type="component" value="Unassembled WGS sequence"/>
</dbReference>
<sequence length="183" mass="20478">MSYIQNSFCSLVIIFCFCVSGSVHAENTGVGALKAYAVFKMGDYEKAYELWKELADEGNTTAMNNIGNLYENGLGFPRDMQIAVQWYRLSAEAGDRLGQLHLGTAYEQGAGVPRDNQQAADWFRKSAEQGDPDAQFNLGVMLITNYGTELPPSAKMLEDARQWLEKARLQNHPEARIFLQMLP</sequence>
<name>K6Z233_9ALTE</name>
<evidence type="ECO:0000256" key="1">
    <source>
        <dbReference type="SAM" id="SignalP"/>
    </source>
</evidence>
<dbReference type="AlphaFoldDB" id="K6Z233"/>
<dbReference type="SUPFAM" id="SSF81901">
    <property type="entry name" value="HCP-like"/>
    <property type="match status" value="1"/>
</dbReference>
<dbReference type="Gene3D" id="1.25.40.10">
    <property type="entry name" value="Tetratricopeptide repeat domain"/>
    <property type="match status" value="1"/>
</dbReference>
<keyword evidence="1" id="KW-0732">Signal</keyword>
<dbReference type="PANTHER" id="PTHR11102:SF160">
    <property type="entry name" value="ERAD-ASSOCIATED E3 UBIQUITIN-PROTEIN LIGASE COMPONENT HRD3"/>
    <property type="match status" value="1"/>
</dbReference>
<comment type="caution">
    <text evidence="2">The sequence shown here is derived from an EMBL/GenBank/DDBJ whole genome shotgun (WGS) entry which is preliminary data.</text>
</comment>
<dbReference type="STRING" id="1121922.GCA_000428905_01690"/>
<dbReference type="EMBL" id="BAEQ01000054">
    <property type="protein sequence ID" value="GAC30266.1"/>
    <property type="molecule type" value="Genomic_DNA"/>
</dbReference>
<reference evidence="3" key="1">
    <citation type="journal article" date="2014" name="Environ. Microbiol.">
        <title>Comparative genomics of the marine bacterial genus Glaciecola reveals the high degree of genomic diversity and genomic characteristic for cold adaptation.</title>
        <authorList>
            <person name="Qin Q.L."/>
            <person name="Xie B.B."/>
            <person name="Yu Y."/>
            <person name="Shu Y.L."/>
            <person name="Rong J.C."/>
            <person name="Zhang Y.J."/>
            <person name="Zhao D.L."/>
            <person name="Chen X.L."/>
            <person name="Zhang X.Y."/>
            <person name="Chen B."/>
            <person name="Zhou B.C."/>
            <person name="Zhang Y.Z."/>
        </authorList>
    </citation>
    <scope>NUCLEOTIDE SEQUENCE [LARGE SCALE GENOMIC DNA]</scope>
    <source>
        <strain evidence="3">ACAM 615</strain>
    </source>
</reference>
<protein>
    <recommendedName>
        <fullName evidence="4">Sel1 repeat family protein</fullName>
    </recommendedName>
</protein>
<gene>
    <name evidence="2" type="ORF">GPAL_3418</name>
</gene>
<evidence type="ECO:0000313" key="2">
    <source>
        <dbReference type="EMBL" id="GAC30266.1"/>
    </source>
</evidence>
<proteinExistence type="predicted"/>
<dbReference type="InterPro" id="IPR006597">
    <property type="entry name" value="Sel1-like"/>
</dbReference>
<evidence type="ECO:0008006" key="4">
    <source>
        <dbReference type="Google" id="ProtNLM"/>
    </source>
</evidence>
<dbReference type="PANTHER" id="PTHR11102">
    <property type="entry name" value="SEL-1-LIKE PROTEIN"/>
    <property type="match status" value="1"/>
</dbReference>
<accession>K6Z233</accession>
<feature type="chain" id="PRO_5003897956" description="Sel1 repeat family protein" evidence="1">
    <location>
        <begin position="26"/>
        <end position="183"/>
    </location>
</feature>
<evidence type="ECO:0000313" key="3">
    <source>
        <dbReference type="Proteomes" id="UP000006251"/>
    </source>
</evidence>
<dbReference type="OrthoDB" id="5886447at2"/>
<organism evidence="2 3">
    <name type="scientific">Brumicola pallidula DSM 14239 = ACAM 615</name>
    <dbReference type="NCBI Taxonomy" id="1121922"/>
    <lineage>
        <taxon>Bacteria</taxon>
        <taxon>Pseudomonadati</taxon>
        <taxon>Pseudomonadota</taxon>
        <taxon>Gammaproteobacteria</taxon>
        <taxon>Alteromonadales</taxon>
        <taxon>Alteromonadaceae</taxon>
        <taxon>Brumicola</taxon>
    </lineage>
</organism>
<keyword evidence="3" id="KW-1185">Reference proteome</keyword>